<name>A0ABQ5RBB2_9ACTN</name>
<dbReference type="InterPro" id="IPR010065">
    <property type="entry name" value="AA_ABC_transptr_permease_3TM"/>
</dbReference>
<proteinExistence type="inferred from homology"/>
<evidence type="ECO:0000259" key="9">
    <source>
        <dbReference type="PROSITE" id="PS50928"/>
    </source>
</evidence>
<keyword evidence="3" id="KW-1003">Cell membrane</keyword>
<evidence type="ECO:0000256" key="6">
    <source>
        <dbReference type="ARBA" id="ARBA00022989"/>
    </source>
</evidence>
<evidence type="ECO:0000256" key="2">
    <source>
        <dbReference type="ARBA" id="ARBA00022448"/>
    </source>
</evidence>
<dbReference type="EMBL" id="BSDI01000106">
    <property type="protein sequence ID" value="GLI03863.1"/>
    <property type="molecule type" value="Genomic_DNA"/>
</dbReference>
<reference evidence="10" key="1">
    <citation type="submission" date="2022-12" db="EMBL/GenBank/DDBJ databases">
        <title>New Phytohabitans aurantiacus sp. RD004123 nov., an actinomycete isolated from soil.</title>
        <authorList>
            <person name="Triningsih D.W."/>
            <person name="Harunari E."/>
            <person name="Igarashi Y."/>
        </authorList>
    </citation>
    <scope>NUCLEOTIDE SEQUENCE</scope>
    <source>
        <strain evidence="10">RD004123</strain>
    </source>
</reference>
<dbReference type="InterPro" id="IPR035906">
    <property type="entry name" value="MetI-like_sf"/>
</dbReference>
<keyword evidence="6 8" id="KW-1133">Transmembrane helix</keyword>
<sequence>MIALIRDYGPQLLRGAWLTIVLAVVSMLIAMVVGLGIALLSSSRFLAVRILIRAYVDFFRGTPLLLQLFFIYFVFPEAGVYLSPVVAGVSALSLNYAAYLSEVYRATIDAVDHGQWESATTLGMSRALAFRRIVFPQAFKIAVPPVGNYFIAIFKDTALVSTITVQELMFRTDSLASTTYEYLPLYTVAFVMYFAISYPASLLVRWFERRLSRRVSVSTPAGV</sequence>
<keyword evidence="5" id="KW-0029">Amino-acid transport</keyword>
<dbReference type="Gene3D" id="1.10.3720.10">
    <property type="entry name" value="MetI-like"/>
    <property type="match status" value="1"/>
</dbReference>
<keyword evidence="7 8" id="KW-0472">Membrane</keyword>
<accession>A0ABQ5RBB2</accession>
<evidence type="ECO:0000256" key="1">
    <source>
        <dbReference type="ARBA" id="ARBA00004651"/>
    </source>
</evidence>
<comment type="caution">
    <text evidence="10">The sequence shown here is derived from an EMBL/GenBank/DDBJ whole genome shotgun (WGS) entry which is preliminary data.</text>
</comment>
<keyword evidence="2 8" id="KW-0813">Transport</keyword>
<evidence type="ECO:0000256" key="3">
    <source>
        <dbReference type="ARBA" id="ARBA00022475"/>
    </source>
</evidence>
<dbReference type="PANTHER" id="PTHR30614">
    <property type="entry name" value="MEMBRANE COMPONENT OF AMINO ACID ABC TRANSPORTER"/>
    <property type="match status" value="1"/>
</dbReference>
<dbReference type="SUPFAM" id="SSF161098">
    <property type="entry name" value="MetI-like"/>
    <property type="match status" value="1"/>
</dbReference>
<feature type="transmembrane region" description="Helical" evidence="8">
    <location>
        <begin position="52"/>
        <end position="75"/>
    </location>
</feature>
<comment type="subcellular location">
    <subcellularLocation>
        <location evidence="1 8">Cell membrane</location>
        <topology evidence="1 8">Multi-pass membrane protein</topology>
    </subcellularLocation>
</comment>
<evidence type="ECO:0000256" key="4">
    <source>
        <dbReference type="ARBA" id="ARBA00022692"/>
    </source>
</evidence>
<protein>
    <submittedName>
        <fullName evidence="10">Ectoine/hydroxyectoine ABC transporter permease subunit EhuD</fullName>
    </submittedName>
</protein>
<organism evidence="10 11">
    <name type="scientific">Phytohabitans aurantiacus</name>
    <dbReference type="NCBI Taxonomy" id="3016789"/>
    <lineage>
        <taxon>Bacteria</taxon>
        <taxon>Bacillati</taxon>
        <taxon>Actinomycetota</taxon>
        <taxon>Actinomycetes</taxon>
        <taxon>Micromonosporales</taxon>
        <taxon>Micromonosporaceae</taxon>
    </lineage>
</organism>
<dbReference type="RefSeq" id="WP_281906357.1">
    <property type="nucleotide sequence ID" value="NZ_BSDI01000106.1"/>
</dbReference>
<dbReference type="PROSITE" id="PS50928">
    <property type="entry name" value="ABC_TM1"/>
    <property type="match status" value="1"/>
</dbReference>
<feature type="transmembrane region" description="Helical" evidence="8">
    <location>
        <begin position="183"/>
        <end position="204"/>
    </location>
</feature>
<dbReference type="NCBIfam" id="TIGR01726">
    <property type="entry name" value="HEQRo_perm_3TM"/>
    <property type="match status" value="1"/>
</dbReference>
<evidence type="ECO:0000313" key="10">
    <source>
        <dbReference type="EMBL" id="GLI03863.1"/>
    </source>
</evidence>
<keyword evidence="11" id="KW-1185">Reference proteome</keyword>
<evidence type="ECO:0000256" key="8">
    <source>
        <dbReference type="RuleBase" id="RU363032"/>
    </source>
</evidence>
<dbReference type="Pfam" id="PF00528">
    <property type="entry name" value="BPD_transp_1"/>
    <property type="match status" value="1"/>
</dbReference>
<evidence type="ECO:0000256" key="5">
    <source>
        <dbReference type="ARBA" id="ARBA00022970"/>
    </source>
</evidence>
<dbReference type="Proteomes" id="UP001144280">
    <property type="component" value="Unassembled WGS sequence"/>
</dbReference>
<dbReference type="InterPro" id="IPR043429">
    <property type="entry name" value="ArtM/GltK/GlnP/TcyL/YhdX-like"/>
</dbReference>
<dbReference type="InterPro" id="IPR000515">
    <property type="entry name" value="MetI-like"/>
</dbReference>
<dbReference type="CDD" id="cd06261">
    <property type="entry name" value="TM_PBP2"/>
    <property type="match status" value="1"/>
</dbReference>
<evidence type="ECO:0000313" key="11">
    <source>
        <dbReference type="Proteomes" id="UP001144280"/>
    </source>
</evidence>
<comment type="similarity">
    <text evidence="8">Belongs to the binding-protein-dependent transport system permease family.</text>
</comment>
<feature type="domain" description="ABC transmembrane type-1" evidence="9">
    <location>
        <begin position="16"/>
        <end position="204"/>
    </location>
</feature>
<gene>
    <name evidence="10" type="primary">ehuD</name>
    <name evidence="10" type="ORF">Pa4123_91430</name>
</gene>
<evidence type="ECO:0000256" key="7">
    <source>
        <dbReference type="ARBA" id="ARBA00023136"/>
    </source>
</evidence>
<dbReference type="PANTHER" id="PTHR30614:SF0">
    <property type="entry name" value="L-CYSTINE TRANSPORT SYSTEM PERMEASE PROTEIN TCYL"/>
    <property type="match status" value="1"/>
</dbReference>
<keyword evidence="4 8" id="KW-0812">Transmembrane</keyword>
<feature type="transmembrane region" description="Helical" evidence="8">
    <location>
        <begin position="16"/>
        <end position="40"/>
    </location>
</feature>